<feature type="compositionally biased region" description="Basic residues" evidence="1">
    <location>
        <begin position="1174"/>
        <end position="1183"/>
    </location>
</feature>
<proteinExistence type="predicted"/>
<name>A0A0F7UBA4_NEOCL</name>
<sequence>MSLVCFKAHAYPAASALLRQPASLFSSPPPLLRLLSEVTRRRWRVAGLVISGRIHRVFLWLLRRVQLLRRLKEAAAQLAVRVILLKRVVLAPLRKKVQRRARVRRGFGELQRLLLRMGLSQWRQTCRRWAQAEASLASLAARRGLESEFRLRREASDGRRKLEEARKPSRSADIAVPDARSAGDRRLAQEAADLLRLSKETWKYAWKAELFNLTVPKTTKWDRQPFHSETMVLFSGVGLFLLELTLAESGLRDGPGWRLAEEETAAELVDVRCSRIPTGSGCSPSGNRGRVGPWLASAPGTAHHASPLQPALSCVGQHARYPELFVVSDSRARIFLLPVSVSSLSSLASPERGDIDQAFRQPEPDDAVSSLSPTSPLSGLFEGDRREGKIASLGVQGDEEGEPSLMLLMRPTGSAPSSLGLTLLSPSPSAGPARDTSPLALEEARARRKADRARLPDPPSSFCRPSRLAGREATRHLEPLGEGRTGIALPSLSGSSLPRCDPSSDSEDSSLPSLYRSSSLGSYSVASSAPDPSRGQPSTSLPALVPSAVSAPACIEAGAELSLNGARGLDSPLDGSVSRGLRMNNGACSPPSGPPLMNPYLSRFRRPSPLPPSIFSEAVLIGNRTEDAANHAPRVFFPSSGPVAPLLLPGGACHPSATPPGRWVPAELLHFAERQQEKLERHLSRSKGRTSRSKDTSNVEVSVRTLRVQFASPSTTHYVLILCHVSVVGGRSEGHVGGILALVLLNLLTRLPEAWVEIIPSEPDVGVLARKHKDALPDLLYTPAANPAFPEQTPAEENATAKSEGSERQAEDVMGGTAEGAAGAARAKRRPPQDSTPFCCSHPRIISTTILEPIEGGNKWLVAGPGVLAVVHVQLPHQLLGEEEVGDGGRDFEGETGTRKRTTKERGGVRERSDGRAGRESIKGLMEVLWNSKEIQAVANLFPPLSIADTWISGCMYTASPLSSLQDIGPHHPLFYFASAFSPSGSRFRSSLQEDVQHLVLLSTAEGELVLLRWLEKKQTLQLLERKPVQRSPQQYSVQKRFVRLSYNVADDDQQFVEQDGNSSLQTDDRCWTRLTAGRTVLRVTAPHPHLEKQRRDGDCGRRDDSTEPERGATRPPAGRGAKKVPVSTRWCEDVAAIRMRSGTILRKAPLVHLPGLTHEKHRAGKGLACGHRGSGHRTRRRDRLSENGEGSDIEHWRSGGKAQIMKKRENPWDESSFSGDDAGATSQTECDSGTAESDEDDVDDTHETPDTGRPLRLLAFSPLAGVQDTLALIRITDAAQPQLSLLDVRKKRPESWSQLEM</sequence>
<gene>
    <name evidence="2" type="ORF">BN1204_029620</name>
</gene>
<feature type="region of interest" description="Disordered" evidence="1">
    <location>
        <begin position="785"/>
        <end position="840"/>
    </location>
</feature>
<feature type="compositionally biased region" description="Low complexity" evidence="1">
    <location>
        <begin position="509"/>
        <end position="528"/>
    </location>
</feature>
<feature type="region of interest" description="Disordered" evidence="1">
    <location>
        <begin position="417"/>
        <end position="543"/>
    </location>
</feature>
<feature type="compositionally biased region" description="Basic and acidic residues" evidence="1">
    <location>
        <begin position="1089"/>
        <end position="1113"/>
    </location>
</feature>
<feature type="compositionally biased region" description="Low complexity" evidence="1">
    <location>
        <begin position="815"/>
        <end position="825"/>
    </location>
</feature>
<feature type="compositionally biased region" description="Low complexity" evidence="1">
    <location>
        <begin position="417"/>
        <end position="441"/>
    </location>
</feature>
<feature type="compositionally biased region" description="Polar residues" evidence="1">
    <location>
        <begin position="1214"/>
        <end position="1236"/>
    </location>
</feature>
<feature type="region of interest" description="Disordered" evidence="1">
    <location>
        <begin position="1157"/>
        <end position="1255"/>
    </location>
</feature>
<feature type="compositionally biased region" description="Basic and acidic residues" evidence="1">
    <location>
        <begin position="887"/>
        <end position="918"/>
    </location>
</feature>
<dbReference type="EMBL" id="LN714482">
    <property type="protein sequence ID" value="CEL67164.1"/>
    <property type="molecule type" value="Genomic_DNA"/>
</dbReference>
<organism evidence="2">
    <name type="scientific">Neospora caninum (strain Liverpool)</name>
    <dbReference type="NCBI Taxonomy" id="572307"/>
    <lineage>
        <taxon>Eukaryota</taxon>
        <taxon>Sar</taxon>
        <taxon>Alveolata</taxon>
        <taxon>Apicomplexa</taxon>
        <taxon>Conoidasida</taxon>
        <taxon>Coccidia</taxon>
        <taxon>Eucoccidiorida</taxon>
        <taxon>Eimeriorina</taxon>
        <taxon>Sarcocystidae</taxon>
        <taxon>Neospora</taxon>
    </lineage>
</organism>
<feature type="compositionally biased region" description="Basic and acidic residues" evidence="1">
    <location>
        <begin position="469"/>
        <end position="481"/>
    </location>
</feature>
<feature type="region of interest" description="Disordered" evidence="1">
    <location>
        <begin position="1083"/>
        <end position="1127"/>
    </location>
</feature>
<reference evidence="2" key="1">
    <citation type="journal article" date="2015" name="PLoS ONE">
        <title>Comprehensive Evaluation of Toxoplasma gondii VEG and Neospora caninum LIV Genomes with Tachyzoite Stage Transcriptome and Proteome Defines Novel Transcript Features.</title>
        <authorList>
            <person name="Ramaprasad A."/>
            <person name="Mourier T."/>
            <person name="Naeem R."/>
            <person name="Malas T.B."/>
            <person name="Moussa E."/>
            <person name="Panigrahi A."/>
            <person name="Vermont S.J."/>
            <person name="Otto T.D."/>
            <person name="Wastling J."/>
            <person name="Pain A."/>
        </authorList>
    </citation>
    <scope>NUCLEOTIDE SEQUENCE</scope>
    <source>
        <strain evidence="2">Liverpool</strain>
    </source>
</reference>
<feature type="region of interest" description="Disordered" evidence="1">
    <location>
        <begin position="356"/>
        <end position="386"/>
    </location>
</feature>
<accession>A0A0F7UBA4</accession>
<protein>
    <submittedName>
        <fullName evidence="2">Myosin J</fullName>
    </submittedName>
</protein>
<feature type="region of interest" description="Disordered" evidence="1">
    <location>
        <begin position="679"/>
        <end position="698"/>
    </location>
</feature>
<evidence type="ECO:0000313" key="2">
    <source>
        <dbReference type="EMBL" id="CEL67164.1"/>
    </source>
</evidence>
<feature type="region of interest" description="Disordered" evidence="1">
    <location>
        <begin position="884"/>
        <end position="918"/>
    </location>
</feature>
<feature type="compositionally biased region" description="Low complexity" evidence="1">
    <location>
        <begin position="369"/>
        <end position="378"/>
    </location>
</feature>
<evidence type="ECO:0000256" key="1">
    <source>
        <dbReference type="SAM" id="MobiDB-lite"/>
    </source>
</evidence>